<dbReference type="EMBL" id="BSPC01000051">
    <property type="protein sequence ID" value="GLS21550.1"/>
    <property type="molecule type" value="Genomic_DNA"/>
</dbReference>
<comment type="caution">
    <text evidence="2">The sequence shown here is derived from an EMBL/GenBank/DDBJ whole genome shotgun (WGS) entry which is preliminary data.</text>
</comment>
<proteinExistence type="predicted"/>
<feature type="compositionally biased region" description="Basic residues" evidence="1">
    <location>
        <begin position="58"/>
        <end position="68"/>
    </location>
</feature>
<protein>
    <submittedName>
        <fullName evidence="2">Uncharacterized protein</fullName>
    </submittedName>
</protein>
<gene>
    <name evidence="2" type="ORF">GCM10007874_45670</name>
</gene>
<evidence type="ECO:0000313" key="3">
    <source>
        <dbReference type="Proteomes" id="UP001156882"/>
    </source>
</evidence>
<organism evidence="2 3">
    <name type="scientific">Labrys miyagiensis</name>
    <dbReference type="NCBI Taxonomy" id="346912"/>
    <lineage>
        <taxon>Bacteria</taxon>
        <taxon>Pseudomonadati</taxon>
        <taxon>Pseudomonadota</taxon>
        <taxon>Alphaproteobacteria</taxon>
        <taxon>Hyphomicrobiales</taxon>
        <taxon>Xanthobacteraceae</taxon>
        <taxon>Labrys</taxon>
    </lineage>
</organism>
<evidence type="ECO:0000256" key="1">
    <source>
        <dbReference type="SAM" id="MobiDB-lite"/>
    </source>
</evidence>
<feature type="compositionally biased region" description="Basic and acidic residues" evidence="1">
    <location>
        <begin position="33"/>
        <end position="50"/>
    </location>
</feature>
<name>A0ABQ6CRJ1_9HYPH</name>
<dbReference type="Proteomes" id="UP001156882">
    <property type="component" value="Unassembled WGS sequence"/>
</dbReference>
<sequence>MIVEKQKSPLWLVRHEATNLAALAIIGSETANRDAKTDRLKAAREARDGDLPTLGAAPKKRKSVKTRRAQTQVR</sequence>
<reference evidence="3" key="1">
    <citation type="journal article" date="2019" name="Int. J. Syst. Evol. Microbiol.">
        <title>The Global Catalogue of Microorganisms (GCM) 10K type strain sequencing project: providing services to taxonomists for standard genome sequencing and annotation.</title>
        <authorList>
            <consortium name="The Broad Institute Genomics Platform"/>
            <consortium name="The Broad Institute Genome Sequencing Center for Infectious Disease"/>
            <person name="Wu L."/>
            <person name="Ma J."/>
        </authorList>
    </citation>
    <scope>NUCLEOTIDE SEQUENCE [LARGE SCALE GENOMIC DNA]</scope>
    <source>
        <strain evidence="3">NBRC 101365</strain>
    </source>
</reference>
<accession>A0ABQ6CRJ1</accession>
<feature type="region of interest" description="Disordered" evidence="1">
    <location>
        <begin position="33"/>
        <end position="74"/>
    </location>
</feature>
<evidence type="ECO:0000313" key="2">
    <source>
        <dbReference type="EMBL" id="GLS21550.1"/>
    </source>
</evidence>
<keyword evidence="3" id="KW-1185">Reference proteome</keyword>